<comment type="caution">
    <text evidence="1">The sequence shown here is derived from an EMBL/GenBank/DDBJ whole genome shotgun (WGS) entry which is preliminary data.</text>
</comment>
<accession>A0A369KUM2</accession>
<dbReference type="EMBL" id="QOVW01000059">
    <property type="protein sequence ID" value="RDB36527.1"/>
    <property type="molecule type" value="Genomic_DNA"/>
</dbReference>
<evidence type="ECO:0008006" key="3">
    <source>
        <dbReference type="Google" id="ProtNLM"/>
    </source>
</evidence>
<organism evidence="1 2">
    <name type="scientific">Spirobacillus cienkowskii</name>
    <dbReference type="NCBI Taxonomy" id="495820"/>
    <lineage>
        <taxon>Bacteria</taxon>
        <taxon>Pseudomonadati</taxon>
        <taxon>Bdellovibrionota</taxon>
        <taxon>Oligoflexia</taxon>
        <taxon>Silvanigrellales</taxon>
        <taxon>Spirobacillus</taxon>
    </lineage>
</organism>
<dbReference type="Proteomes" id="UP000253934">
    <property type="component" value="Unassembled WGS sequence"/>
</dbReference>
<evidence type="ECO:0000313" key="2">
    <source>
        <dbReference type="Proteomes" id="UP000253934"/>
    </source>
</evidence>
<keyword evidence="2" id="KW-1185">Reference proteome</keyword>
<dbReference type="RefSeq" id="WP_338637166.1">
    <property type="nucleotide sequence ID" value="NZ_CP146516.1"/>
</dbReference>
<gene>
    <name evidence="1" type="ORF">DCC88_04425</name>
</gene>
<name>A0A369KUM2_9BACT</name>
<dbReference type="AlphaFoldDB" id="A0A369KUM2"/>
<sequence>MNADMYKIPESNSIYIQQNLISEISKKQENQSYHVYFNQNLGYSRILNQNILTLTPEFGIELNHYFQASIFCKTIPQKFFINKNKTIQIKDFWNCGNAFAVIPFAASVVHPKIKVYGSMGKASGNKESNLTISPISIFFWSVKPELSLETNISENFKFNIGGGYNFVFSNDSKDLSEQASGLEGILSISYNFL</sequence>
<protein>
    <recommendedName>
        <fullName evidence="3">Outer membrane protein beta-barrel domain-containing protein</fullName>
    </recommendedName>
</protein>
<evidence type="ECO:0000313" key="1">
    <source>
        <dbReference type="EMBL" id="RDB36527.1"/>
    </source>
</evidence>
<proteinExistence type="predicted"/>
<reference evidence="1" key="1">
    <citation type="submission" date="2018-04" db="EMBL/GenBank/DDBJ databases">
        <title>Draft genome sequence of the Candidatus Spirobacillus cienkowskii, a pathogen of freshwater Daphnia species, reconstructed from hemolymph metagenomic reads.</title>
        <authorList>
            <person name="Bresciani L."/>
            <person name="Lemos L.N."/>
            <person name="Wale N."/>
            <person name="Lin J.Y."/>
            <person name="Fernandes G.R."/>
            <person name="Duffy M.A."/>
            <person name="Rodrigues J.M."/>
        </authorList>
    </citation>
    <scope>NUCLEOTIDE SEQUENCE [LARGE SCALE GENOMIC DNA]</scope>
    <source>
        <strain evidence="1">Binning01</strain>
    </source>
</reference>